<organism evidence="6 7">
    <name type="scientific">Takifugu bimaculatus</name>
    <dbReference type="NCBI Taxonomy" id="433685"/>
    <lineage>
        <taxon>Eukaryota</taxon>
        <taxon>Metazoa</taxon>
        <taxon>Chordata</taxon>
        <taxon>Craniata</taxon>
        <taxon>Vertebrata</taxon>
        <taxon>Euteleostomi</taxon>
        <taxon>Actinopterygii</taxon>
        <taxon>Neopterygii</taxon>
        <taxon>Teleostei</taxon>
        <taxon>Neoteleostei</taxon>
        <taxon>Acanthomorphata</taxon>
        <taxon>Eupercaria</taxon>
        <taxon>Tetraodontiformes</taxon>
        <taxon>Tetradontoidea</taxon>
        <taxon>Tetraodontidae</taxon>
        <taxon>Takifugu</taxon>
    </lineage>
</organism>
<proteinExistence type="inferred from homology"/>
<dbReference type="GO" id="GO:0048008">
    <property type="term" value="P:platelet-derived growth factor receptor signaling pathway"/>
    <property type="evidence" value="ECO:0007669"/>
    <property type="project" value="TreeGrafter"/>
</dbReference>
<evidence type="ECO:0000256" key="1">
    <source>
        <dbReference type="ARBA" id="ARBA00006686"/>
    </source>
</evidence>
<accession>A0A4Z2BZ45</accession>
<keyword evidence="3" id="KW-0497">Mitogen</keyword>
<dbReference type="PANTHER" id="PTHR11633">
    <property type="entry name" value="PLATELET-DERIVED GROWTH FACTOR"/>
    <property type="match status" value="1"/>
</dbReference>
<dbReference type="GO" id="GO:0051781">
    <property type="term" value="P:positive regulation of cell division"/>
    <property type="evidence" value="ECO:0007669"/>
    <property type="project" value="UniProtKB-KW"/>
</dbReference>
<name>A0A4Z2BZ45_9TELE</name>
<dbReference type="PANTHER" id="PTHR11633:SF3">
    <property type="entry name" value="PLATELET-DERIVED GROWTH FACTOR SUBUNIT A"/>
    <property type="match status" value="1"/>
</dbReference>
<dbReference type="Gene3D" id="2.10.90.10">
    <property type="entry name" value="Cystine-knot cytokines"/>
    <property type="match status" value="1"/>
</dbReference>
<dbReference type="InterPro" id="IPR029034">
    <property type="entry name" value="Cystine-knot_cytokine"/>
</dbReference>
<evidence type="ECO:0000259" key="5">
    <source>
        <dbReference type="PROSITE" id="PS50278"/>
    </source>
</evidence>
<comment type="caution">
    <text evidence="6">The sequence shown here is derived from an EMBL/GenBank/DDBJ whole genome shotgun (WGS) entry which is preliminary data.</text>
</comment>
<dbReference type="GO" id="GO:0051897">
    <property type="term" value="P:positive regulation of phosphatidylinositol 3-kinase/protein kinase B signal transduction"/>
    <property type="evidence" value="ECO:0007669"/>
    <property type="project" value="TreeGrafter"/>
</dbReference>
<dbReference type="SMART" id="SM00141">
    <property type="entry name" value="PDGF"/>
    <property type="match status" value="1"/>
</dbReference>
<comment type="similarity">
    <text evidence="1">Belongs to the PDGF/VEGF growth factor family.</text>
</comment>
<dbReference type="InterPro" id="IPR000072">
    <property type="entry name" value="PDGF/VEGF_dom"/>
</dbReference>
<dbReference type="GO" id="GO:0008284">
    <property type="term" value="P:positive regulation of cell population proliferation"/>
    <property type="evidence" value="ECO:0007669"/>
    <property type="project" value="TreeGrafter"/>
</dbReference>
<evidence type="ECO:0000256" key="2">
    <source>
        <dbReference type="ARBA" id="ARBA00023030"/>
    </source>
</evidence>
<evidence type="ECO:0000313" key="7">
    <source>
        <dbReference type="Proteomes" id="UP000516260"/>
    </source>
</evidence>
<dbReference type="GO" id="GO:0016020">
    <property type="term" value="C:membrane"/>
    <property type="evidence" value="ECO:0007669"/>
    <property type="project" value="InterPro"/>
</dbReference>
<dbReference type="PROSITE" id="PS50278">
    <property type="entry name" value="PDGF_2"/>
    <property type="match status" value="1"/>
</dbReference>
<dbReference type="EMBL" id="SWLE01000008">
    <property type="protein sequence ID" value="TNM97384.1"/>
    <property type="molecule type" value="Genomic_DNA"/>
</dbReference>
<keyword evidence="2" id="KW-0339">Growth factor</keyword>
<dbReference type="GO" id="GO:0070374">
    <property type="term" value="P:positive regulation of ERK1 and ERK2 cascade"/>
    <property type="evidence" value="ECO:0007669"/>
    <property type="project" value="TreeGrafter"/>
</dbReference>
<reference evidence="6 7" key="1">
    <citation type="submission" date="2019-04" db="EMBL/GenBank/DDBJ databases">
        <title>The sequence and de novo assembly of Takifugu bimaculatus genome using PacBio and Hi-C technologies.</title>
        <authorList>
            <person name="Xu P."/>
            <person name="Liu B."/>
            <person name="Zhou Z."/>
        </authorList>
    </citation>
    <scope>NUCLEOTIDE SEQUENCE [LARGE SCALE GENOMIC DNA]</scope>
    <source>
        <strain evidence="6">TB-2018</strain>
        <tissue evidence="6">Muscle</tissue>
    </source>
</reference>
<dbReference type="SUPFAM" id="SSF57501">
    <property type="entry name" value="Cystine-knot cytokines"/>
    <property type="match status" value="1"/>
</dbReference>
<protein>
    <recommendedName>
        <fullName evidence="5">Platelet-derived growth factor (PDGF) family profile domain-containing protein</fullName>
    </recommendedName>
</protein>
<feature type="region of interest" description="Disordered" evidence="4">
    <location>
        <begin position="291"/>
        <end position="320"/>
    </location>
</feature>
<dbReference type="GO" id="GO:0008083">
    <property type="term" value="F:growth factor activity"/>
    <property type="evidence" value="ECO:0007669"/>
    <property type="project" value="UniProtKB-KW"/>
</dbReference>
<dbReference type="Proteomes" id="UP000516260">
    <property type="component" value="Chromosome 16"/>
</dbReference>
<evidence type="ECO:0000313" key="6">
    <source>
        <dbReference type="EMBL" id="TNM97384.1"/>
    </source>
</evidence>
<evidence type="ECO:0000256" key="3">
    <source>
        <dbReference type="ARBA" id="ARBA00023246"/>
    </source>
</evidence>
<feature type="domain" description="Platelet-derived growth factor (PDGF) family profile" evidence="5">
    <location>
        <begin position="212"/>
        <end position="257"/>
    </location>
</feature>
<sequence>MLMSLKSSNQPTSSLLNNCTLTETRWEAQRATELLALYIQRRRGALTPFTSETHAAEDLRTVPQDWLRIAQHGQLSPARLSQTDLLVWIIWFTDLKDFDRKGNPTLGMGQSWRREQEPSGTCVHAALQSEKPSTRCAISSLSDMSAGCLASANISDEPVLHQQGKNNVLVTCTGNDVIEERKHHKHHNHHKNYSHHPGYYNDLKSSQLHSRRKRSIVEEAVPALCKTRTVIYEIPRSQVDPTSANFLIWPPCVEVAKVEYVKRKPKLKEVFVRLEDHLECVCTSQHHVVEHSEAETGHRRAKGKKRKPKKLRPSKDLLAT</sequence>
<keyword evidence="7" id="KW-1185">Reference proteome</keyword>
<dbReference type="GO" id="GO:0005615">
    <property type="term" value="C:extracellular space"/>
    <property type="evidence" value="ECO:0007669"/>
    <property type="project" value="TreeGrafter"/>
</dbReference>
<dbReference type="GO" id="GO:0030335">
    <property type="term" value="P:positive regulation of cell migration"/>
    <property type="evidence" value="ECO:0007669"/>
    <property type="project" value="TreeGrafter"/>
</dbReference>
<evidence type="ECO:0000256" key="4">
    <source>
        <dbReference type="SAM" id="MobiDB-lite"/>
    </source>
</evidence>
<dbReference type="GO" id="GO:0005161">
    <property type="term" value="F:platelet-derived growth factor receptor binding"/>
    <property type="evidence" value="ECO:0007669"/>
    <property type="project" value="TreeGrafter"/>
</dbReference>
<gene>
    <name evidence="6" type="ORF">fugu_015540</name>
</gene>
<feature type="compositionally biased region" description="Basic residues" evidence="4">
    <location>
        <begin position="299"/>
        <end position="312"/>
    </location>
</feature>
<dbReference type="AlphaFoldDB" id="A0A4Z2BZ45"/>